<keyword evidence="1" id="KW-0472">Membrane</keyword>
<dbReference type="Proteomes" id="UP000324222">
    <property type="component" value="Unassembled WGS sequence"/>
</dbReference>
<keyword evidence="1" id="KW-1133">Transmembrane helix</keyword>
<keyword evidence="1" id="KW-0812">Transmembrane</keyword>
<feature type="transmembrane region" description="Helical" evidence="1">
    <location>
        <begin position="59"/>
        <end position="80"/>
    </location>
</feature>
<keyword evidence="4" id="KW-1185">Reference proteome</keyword>
<dbReference type="AlphaFoldDB" id="A0A5B7GKY0"/>
<sequence length="82" mass="9212">MTLVFCFLVTLEVSWFHTTVGQPLNTKEAQSFRRIRIRSSKSQKHIILLELPIFSKVCLLFLCTCLISFICATTAAAAGVTF</sequence>
<evidence type="ECO:0000256" key="1">
    <source>
        <dbReference type="SAM" id="Phobius"/>
    </source>
</evidence>
<accession>A0A5B7GKY0</accession>
<evidence type="ECO:0000256" key="2">
    <source>
        <dbReference type="SAM" id="SignalP"/>
    </source>
</evidence>
<protein>
    <recommendedName>
        <fullName evidence="5">Secreted protein</fullName>
    </recommendedName>
</protein>
<feature type="chain" id="PRO_5022965261" description="Secreted protein" evidence="2">
    <location>
        <begin position="22"/>
        <end position="82"/>
    </location>
</feature>
<evidence type="ECO:0000313" key="4">
    <source>
        <dbReference type="Proteomes" id="UP000324222"/>
    </source>
</evidence>
<evidence type="ECO:0000313" key="3">
    <source>
        <dbReference type="EMBL" id="MPC57917.1"/>
    </source>
</evidence>
<keyword evidence="2" id="KW-0732">Signal</keyword>
<dbReference type="EMBL" id="VSRR010015185">
    <property type="protein sequence ID" value="MPC57917.1"/>
    <property type="molecule type" value="Genomic_DNA"/>
</dbReference>
<feature type="signal peptide" evidence="2">
    <location>
        <begin position="1"/>
        <end position="21"/>
    </location>
</feature>
<reference evidence="3 4" key="1">
    <citation type="submission" date="2019-05" db="EMBL/GenBank/DDBJ databases">
        <title>Another draft genome of Portunus trituberculatus and its Hox gene families provides insights of decapod evolution.</title>
        <authorList>
            <person name="Jeong J.-H."/>
            <person name="Song I."/>
            <person name="Kim S."/>
            <person name="Choi T."/>
            <person name="Kim D."/>
            <person name="Ryu S."/>
            <person name="Kim W."/>
        </authorList>
    </citation>
    <scope>NUCLEOTIDE SEQUENCE [LARGE SCALE GENOMIC DNA]</scope>
    <source>
        <tissue evidence="3">Muscle</tissue>
    </source>
</reference>
<name>A0A5B7GKY0_PORTR</name>
<gene>
    <name evidence="3" type="ORF">E2C01_051909</name>
</gene>
<comment type="caution">
    <text evidence="3">The sequence shown here is derived from an EMBL/GenBank/DDBJ whole genome shotgun (WGS) entry which is preliminary data.</text>
</comment>
<organism evidence="3 4">
    <name type="scientific">Portunus trituberculatus</name>
    <name type="common">Swimming crab</name>
    <name type="synonym">Neptunus trituberculatus</name>
    <dbReference type="NCBI Taxonomy" id="210409"/>
    <lineage>
        <taxon>Eukaryota</taxon>
        <taxon>Metazoa</taxon>
        <taxon>Ecdysozoa</taxon>
        <taxon>Arthropoda</taxon>
        <taxon>Crustacea</taxon>
        <taxon>Multicrustacea</taxon>
        <taxon>Malacostraca</taxon>
        <taxon>Eumalacostraca</taxon>
        <taxon>Eucarida</taxon>
        <taxon>Decapoda</taxon>
        <taxon>Pleocyemata</taxon>
        <taxon>Brachyura</taxon>
        <taxon>Eubrachyura</taxon>
        <taxon>Portunoidea</taxon>
        <taxon>Portunidae</taxon>
        <taxon>Portuninae</taxon>
        <taxon>Portunus</taxon>
    </lineage>
</organism>
<proteinExistence type="predicted"/>
<evidence type="ECO:0008006" key="5">
    <source>
        <dbReference type="Google" id="ProtNLM"/>
    </source>
</evidence>